<gene>
    <name evidence="2" type="ORF">SAMN05216235_1680</name>
</gene>
<dbReference type="AlphaFoldDB" id="A0AA94KW66"/>
<evidence type="ECO:0000313" key="3">
    <source>
        <dbReference type="Proteomes" id="UP000183090"/>
    </source>
</evidence>
<proteinExistence type="predicted"/>
<protein>
    <recommendedName>
        <fullName evidence="4">ZIP Zinc transporter</fullName>
    </recommendedName>
</protein>
<feature type="transmembrane region" description="Helical" evidence="1">
    <location>
        <begin position="177"/>
        <end position="194"/>
    </location>
</feature>
<feature type="transmembrane region" description="Helical" evidence="1">
    <location>
        <begin position="264"/>
        <end position="280"/>
    </location>
</feature>
<sequence length="281" mass="31994">MPSFKAGVRLALCRLSFKRFKGQYKGKNMNIQIGETGNFMGIWFSFLFVVGFVIIHLTSKQMKFLKVQPRSKFLSLAGGISVAYVFMHLLPELEEYQKGFEETFQGLEFLESHIYIIALLGLVIFYGLEQLAKNSKRQGEKAGTYKASFNVFWLHIGSFALYNAIIGYLLLRGEYQSELGMLLYFIAMGIHFVTNDKGLRATHKEDYDRYGRWILTVSITIGWMIAVYTEVNILILSVLSAFLAGGVILNVMKEELPEERESSFPAFFSGMLGYTILLLLL</sequence>
<feature type="transmembrane region" description="Helical" evidence="1">
    <location>
        <begin position="234"/>
        <end position="252"/>
    </location>
</feature>
<evidence type="ECO:0000256" key="1">
    <source>
        <dbReference type="SAM" id="Phobius"/>
    </source>
</evidence>
<dbReference type="RefSeq" id="WP_338054662.1">
    <property type="nucleotide sequence ID" value="NZ_CP011366.1"/>
</dbReference>
<organism evidence="2 3">
    <name type="scientific">Salinicoccus halodurans</name>
    <dbReference type="NCBI Taxonomy" id="407035"/>
    <lineage>
        <taxon>Bacteria</taxon>
        <taxon>Bacillati</taxon>
        <taxon>Bacillota</taxon>
        <taxon>Bacilli</taxon>
        <taxon>Bacillales</taxon>
        <taxon>Staphylococcaceae</taxon>
        <taxon>Salinicoccus</taxon>
    </lineage>
</organism>
<evidence type="ECO:0008006" key="4">
    <source>
        <dbReference type="Google" id="ProtNLM"/>
    </source>
</evidence>
<feature type="transmembrane region" description="Helical" evidence="1">
    <location>
        <begin position="110"/>
        <end position="128"/>
    </location>
</feature>
<keyword evidence="1" id="KW-0812">Transmembrane</keyword>
<dbReference type="EMBL" id="FOTB01000003">
    <property type="protein sequence ID" value="SFK77550.1"/>
    <property type="molecule type" value="Genomic_DNA"/>
</dbReference>
<keyword evidence="1" id="KW-0472">Membrane</keyword>
<reference evidence="2 3" key="1">
    <citation type="submission" date="2016-10" db="EMBL/GenBank/DDBJ databases">
        <authorList>
            <person name="Varghese N."/>
            <person name="Submissions S."/>
        </authorList>
    </citation>
    <scope>NUCLEOTIDE SEQUENCE [LARGE SCALE GENOMIC DNA]</scope>
    <source>
        <strain evidence="2 3">CGMCC 1.6501</strain>
    </source>
</reference>
<feature type="transmembrane region" description="Helical" evidence="1">
    <location>
        <begin position="149"/>
        <end position="171"/>
    </location>
</feature>
<feature type="transmembrane region" description="Helical" evidence="1">
    <location>
        <begin position="39"/>
        <end position="59"/>
    </location>
</feature>
<accession>A0AA94KW66</accession>
<dbReference type="Proteomes" id="UP000183090">
    <property type="component" value="Unassembled WGS sequence"/>
</dbReference>
<feature type="transmembrane region" description="Helical" evidence="1">
    <location>
        <begin position="71"/>
        <end position="90"/>
    </location>
</feature>
<name>A0AA94KW66_9STAP</name>
<comment type="caution">
    <text evidence="2">The sequence shown here is derived from an EMBL/GenBank/DDBJ whole genome shotgun (WGS) entry which is preliminary data.</text>
</comment>
<keyword evidence="1" id="KW-1133">Transmembrane helix</keyword>
<evidence type="ECO:0000313" key="2">
    <source>
        <dbReference type="EMBL" id="SFK77550.1"/>
    </source>
</evidence>